<dbReference type="RefSeq" id="WP_059757316.1">
    <property type="nucleotide sequence ID" value="NZ_LDUG01000036.1"/>
</dbReference>
<proteinExistence type="predicted"/>
<dbReference type="OrthoDB" id="8560564at2"/>
<accession>A0A106BKQ3</accession>
<dbReference type="STRING" id="1123392.GCA_000376425_02796"/>
<comment type="caution">
    <text evidence="1">The sequence shown here is derived from an EMBL/GenBank/DDBJ whole genome shotgun (WGS) entry which is preliminary data.</text>
</comment>
<organism evidence="1 2">
    <name type="scientific">Thiobacillus denitrificans</name>
    <dbReference type="NCBI Taxonomy" id="36861"/>
    <lineage>
        <taxon>Bacteria</taxon>
        <taxon>Pseudomonadati</taxon>
        <taxon>Pseudomonadota</taxon>
        <taxon>Betaproteobacteria</taxon>
        <taxon>Nitrosomonadales</taxon>
        <taxon>Thiobacillaceae</taxon>
        <taxon>Thiobacillus</taxon>
    </lineage>
</organism>
<dbReference type="AlphaFoldDB" id="A0A106BKQ3"/>
<dbReference type="PATRIC" id="fig|36861.3.peg.2350"/>
<sequence>MQNVDYANFDFGERLNGFIQEVMNFGGAPRTEADLTEGQKVFVRAVKREMVKYADPNRRGYPHHLLEQMESFTRTIGDLHNSYFDGGMRKVSDCLYNRWKMLYEETKKLAAAGADTKPAWVDVIKTEQTDMPAFFDA</sequence>
<dbReference type="EMBL" id="LDUG01000036">
    <property type="protein sequence ID" value="KVW94266.1"/>
    <property type="molecule type" value="Genomic_DNA"/>
</dbReference>
<protein>
    <submittedName>
        <fullName evidence="1">Uncharacterized protein</fullName>
    </submittedName>
</protein>
<keyword evidence="2" id="KW-1185">Reference proteome</keyword>
<name>A0A106BKQ3_THIDE</name>
<evidence type="ECO:0000313" key="1">
    <source>
        <dbReference type="EMBL" id="KVW94266.1"/>
    </source>
</evidence>
<gene>
    <name evidence="1" type="ORF">ABW22_12825</name>
</gene>
<dbReference type="Proteomes" id="UP000064243">
    <property type="component" value="Unassembled WGS sequence"/>
</dbReference>
<evidence type="ECO:0000313" key="2">
    <source>
        <dbReference type="Proteomes" id="UP000064243"/>
    </source>
</evidence>
<dbReference type="eggNOG" id="ENOG502ZYYR">
    <property type="taxonomic scope" value="Bacteria"/>
</dbReference>
<reference evidence="1 2" key="1">
    <citation type="journal article" date="2015" name="Appl. Environ. Microbiol.">
        <title>Aerobic and Anaerobic Thiosulfate Oxidation by a Cold-Adapted, Subglacial Chemoautotroph.</title>
        <authorList>
            <person name="Harrold Z.R."/>
            <person name="Skidmore M.L."/>
            <person name="Hamilton T.L."/>
            <person name="Desch L."/>
            <person name="Amada K."/>
            <person name="van Gelder W."/>
            <person name="Glover K."/>
            <person name="Roden E.E."/>
            <person name="Boyd E.S."/>
        </authorList>
    </citation>
    <scope>NUCLEOTIDE SEQUENCE [LARGE SCALE GENOMIC DNA]</scope>
    <source>
        <strain evidence="1 2">RG</strain>
    </source>
</reference>